<feature type="compositionally biased region" description="Basic residues" evidence="1">
    <location>
        <begin position="60"/>
        <end position="70"/>
    </location>
</feature>
<evidence type="ECO:0000313" key="2">
    <source>
        <dbReference type="EMBL" id="KAJ7978356.1"/>
    </source>
</evidence>
<sequence>MEQEEEEYGDGGWKRWTSGTGNDGVWLLAAGTENDGRRLPQAGTGVWERCSGSGKERANQRSRARSHSRRLLGSGTKKSQSQTSGIGNNEVTVADSSSGIGNDKVTVADSSSGIGNDEVIVVDFCRLGLRTMACLLPWVGTGFGNDAQAVETGKN</sequence>
<keyword evidence="3" id="KW-1185">Reference proteome</keyword>
<name>A0AAD7QBB5_QUISA</name>
<organism evidence="2 3">
    <name type="scientific">Quillaja saponaria</name>
    <name type="common">Soap bark tree</name>
    <dbReference type="NCBI Taxonomy" id="32244"/>
    <lineage>
        <taxon>Eukaryota</taxon>
        <taxon>Viridiplantae</taxon>
        <taxon>Streptophyta</taxon>
        <taxon>Embryophyta</taxon>
        <taxon>Tracheophyta</taxon>
        <taxon>Spermatophyta</taxon>
        <taxon>Magnoliopsida</taxon>
        <taxon>eudicotyledons</taxon>
        <taxon>Gunneridae</taxon>
        <taxon>Pentapetalae</taxon>
        <taxon>rosids</taxon>
        <taxon>fabids</taxon>
        <taxon>Fabales</taxon>
        <taxon>Quillajaceae</taxon>
        <taxon>Quillaja</taxon>
    </lineage>
</organism>
<reference evidence="2" key="1">
    <citation type="journal article" date="2023" name="Science">
        <title>Elucidation of the pathway for biosynthesis of saponin adjuvants from the soapbark tree.</title>
        <authorList>
            <person name="Reed J."/>
            <person name="Orme A."/>
            <person name="El-Demerdash A."/>
            <person name="Owen C."/>
            <person name="Martin L.B.B."/>
            <person name="Misra R.C."/>
            <person name="Kikuchi S."/>
            <person name="Rejzek M."/>
            <person name="Martin A.C."/>
            <person name="Harkess A."/>
            <person name="Leebens-Mack J."/>
            <person name="Louveau T."/>
            <person name="Stephenson M.J."/>
            <person name="Osbourn A."/>
        </authorList>
    </citation>
    <scope>NUCLEOTIDE SEQUENCE</scope>
    <source>
        <strain evidence="2">S10</strain>
    </source>
</reference>
<evidence type="ECO:0000256" key="1">
    <source>
        <dbReference type="SAM" id="MobiDB-lite"/>
    </source>
</evidence>
<feature type="compositionally biased region" description="Polar residues" evidence="1">
    <location>
        <begin position="76"/>
        <end position="100"/>
    </location>
</feature>
<protein>
    <submittedName>
        <fullName evidence="2">Uncharacterized protein</fullName>
    </submittedName>
</protein>
<gene>
    <name evidence="2" type="ORF">O6P43_001896</name>
</gene>
<feature type="region of interest" description="Disordered" evidence="1">
    <location>
        <begin position="1"/>
        <end position="101"/>
    </location>
</feature>
<dbReference type="Proteomes" id="UP001163823">
    <property type="component" value="Chromosome 2"/>
</dbReference>
<dbReference type="AlphaFoldDB" id="A0AAD7QBB5"/>
<dbReference type="EMBL" id="JARAOO010000002">
    <property type="protein sequence ID" value="KAJ7978356.1"/>
    <property type="molecule type" value="Genomic_DNA"/>
</dbReference>
<comment type="caution">
    <text evidence="2">The sequence shown here is derived from an EMBL/GenBank/DDBJ whole genome shotgun (WGS) entry which is preliminary data.</text>
</comment>
<evidence type="ECO:0000313" key="3">
    <source>
        <dbReference type="Proteomes" id="UP001163823"/>
    </source>
</evidence>
<dbReference type="KEGG" id="qsa:O6P43_001896"/>
<proteinExistence type="predicted"/>
<accession>A0AAD7QBB5</accession>